<gene>
    <name evidence="1" type="ORF">H9L24_01615</name>
</gene>
<dbReference type="KEGG" id="amon:H9L24_01615"/>
<keyword evidence="2" id="KW-1185">Reference proteome</keyword>
<sequence length="56" mass="5946">MKPRHPTKRHHPVAAFTAAVLLALAASALTLLPDNAAQLSDSLLNLPAQLLRLLPS</sequence>
<accession>A0A7H0HGR1</accession>
<reference evidence="1 2" key="1">
    <citation type="submission" date="2020-08" db="EMBL/GenBank/DDBJ databases">
        <title>Genome sequence of Acidovorax monticola KACC 19171T.</title>
        <authorList>
            <person name="Hyun D.-W."/>
            <person name="Bae J.-W."/>
        </authorList>
    </citation>
    <scope>NUCLEOTIDE SEQUENCE [LARGE SCALE GENOMIC DNA]</scope>
    <source>
        <strain evidence="1 2">KACC 19171</strain>
    </source>
</reference>
<name>A0A7H0HGR1_9BURK</name>
<protein>
    <submittedName>
        <fullName evidence="1">Uncharacterized protein</fullName>
    </submittedName>
</protein>
<dbReference type="EMBL" id="CP060790">
    <property type="protein sequence ID" value="QNP59727.1"/>
    <property type="molecule type" value="Genomic_DNA"/>
</dbReference>
<dbReference type="Proteomes" id="UP000516057">
    <property type="component" value="Chromosome"/>
</dbReference>
<dbReference type="RefSeq" id="WP_187736709.1">
    <property type="nucleotide sequence ID" value="NZ_CP060790.1"/>
</dbReference>
<evidence type="ECO:0000313" key="2">
    <source>
        <dbReference type="Proteomes" id="UP000516057"/>
    </source>
</evidence>
<evidence type="ECO:0000313" key="1">
    <source>
        <dbReference type="EMBL" id="QNP59727.1"/>
    </source>
</evidence>
<organism evidence="1 2">
    <name type="scientific">Paenacidovorax monticola</name>
    <dbReference type="NCBI Taxonomy" id="1926868"/>
    <lineage>
        <taxon>Bacteria</taxon>
        <taxon>Pseudomonadati</taxon>
        <taxon>Pseudomonadota</taxon>
        <taxon>Betaproteobacteria</taxon>
        <taxon>Burkholderiales</taxon>
        <taxon>Comamonadaceae</taxon>
        <taxon>Paenacidovorax</taxon>
    </lineage>
</organism>
<proteinExistence type="predicted"/>
<dbReference type="AlphaFoldDB" id="A0A7H0HGR1"/>